<comment type="catalytic activity">
    <reaction evidence="5">
        <text>a beta-lactam + H2O = a substituted beta-amino acid</text>
        <dbReference type="Rhea" id="RHEA:20401"/>
        <dbReference type="ChEBI" id="CHEBI:15377"/>
        <dbReference type="ChEBI" id="CHEBI:35627"/>
        <dbReference type="ChEBI" id="CHEBI:140347"/>
        <dbReference type="EC" id="3.5.2.6"/>
    </reaction>
</comment>
<evidence type="ECO:0000256" key="3">
    <source>
        <dbReference type="ARBA" id="ARBA00022801"/>
    </source>
</evidence>
<keyword evidence="9" id="KW-1185">Reference proteome</keyword>
<evidence type="ECO:0000256" key="2">
    <source>
        <dbReference type="ARBA" id="ARBA00012865"/>
    </source>
</evidence>
<dbReference type="RefSeq" id="WP_141956904.1">
    <property type="nucleotide sequence ID" value="NZ_VFOZ01000001.1"/>
</dbReference>
<dbReference type="AlphaFoldDB" id="A0A543CMX2"/>
<accession>A0A543CMX2</accession>
<proteinExistence type="inferred from homology"/>
<feature type="signal peptide" evidence="6">
    <location>
        <begin position="1"/>
        <end position="33"/>
    </location>
</feature>
<dbReference type="OrthoDB" id="9784149at2"/>
<evidence type="ECO:0000313" key="8">
    <source>
        <dbReference type="EMBL" id="TQL98287.1"/>
    </source>
</evidence>
<evidence type="ECO:0000313" key="9">
    <source>
        <dbReference type="Proteomes" id="UP000316096"/>
    </source>
</evidence>
<dbReference type="Proteomes" id="UP000316096">
    <property type="component" value="Unassembled WGS sequence"/>
</dbReference>
<comment type="similarity">
    <text evidence="1 5">Belongs to the class-A beta-lactamase family.</text>
</comment>
<evidence type="ECO:0000256" key="5">
    <source>
        <dbReference type="RuleBase" id="RU361140"/>
    </source>
</evidence>
<reference evidence="8 9" key="1">
    <citation type="submission" date="2019-06" db="EMBL/GenBank/DDBJ databases">
        <title>Sequencing the genomes of 1000 actinobacteria strains.</title>
        <authorList>
            <person name="Klenk H.-P."/>
        </authorList>
    </citation>
    <scope>NUCLEOTIDE SEQUENCE [LARGE SCALE GENOMIC DNA]</scope>
    <source>
        <strain evidence="8 9">DSM 102200</strain>
    </source>
</reference>
<dbReference type="SUPFAM" id="SSF56601">
    <property type="entry name" value="beta-lactamase/transpeptidase-like"/>
    <property type="match status" value="1"/>
</dbReference>
<dbReference type="NCBIfam" id="NF033103">
    <property type="entry name" value="bla_class_A"/>
    <property type="match status" value="1"/>
</dbReference>
<keyword evidence="4 5" id="KW-0046">Antibiotic resistance</keyword>
<dbReference type="EC" id="3.5.2.6" evidence="2 5"/>
<dbReference type="InterPro" id="IPR000871">
    <property type="entry name" value="Beta-lactam_class-A"/>
</dbReference>
<sequence>MADSRQIKTIRRVTMAALIAVLPLTGCGTTAGAARTASATTAPAGHGFKDLEDEYGVRLGVWALDTGTGRTVTWRAGERFAYASTYKALAAGELLRRDPGGLDDVVTYTKADLVTYSPITEQHVGTGMTVRALCDAAIRYSDNTAGNLLLRRLGGPKGLQAALRRLGDHTIHADRYETALNDAVPGDVRDTSTPRALGTDLRKYAIGNVLPKSGRGLLDDWLRRNTTGTAMIRAGVPAGWTVGDKSGAAEYGTRNDVAVAWPPHRAPIVLAILSTKTTQDATYDDALIAAAARVTVGTLAGQSLLGGGA</sequence>
<gene>
    <name evidence="8" type="ORF">FB559_3910</name>
</gene>
<dbReference type="InterPro" id="IPR045155">
    <property type="entry name" value="Beta-lactam_cat"/>
</dbReference>
<dbReference type="PANTHER" id="PTHR35333:SF3">
    <property type="entry name" value="BETA-LACTAMASE-TYPE TRANSPEPTIDASE FOLD CONTAINING PROTEIN"/>
    <property type="match status" value="1"/>
</dbReference>
<evidence type="ECO:0000259" key="7">
    <source>
        <dbReference type="Pfam" id="PF13354"/>
    </source>
</evidence>
<protein>
    <recommendedName>
        <fullName evidence="2 5">Beta-lactamase</fullName>
        <ecNumber evidence="2 5">3.5.2.6</ecNumber>
    </recommendedName>
</protein>
<dbReference type="PROSITE" id="PS00146">
    <property type="entry name" value="BETA_LACTAMASE_A"/>
    <property type="match status" value="1"/>
</dbReference>
<dbReference type="Gene3D" id="3.40.710.10">
    <property type="entry name" value="DD-peptidase/beta-lactamase superfamily"/>
    <property type="match status" value="1"/>
</dbReference>
<dbReference type="PRINTS" id="PR00118">
    <property type="entry name" value="BLACTAMASEA"/>
</dbReference>
<evidence type="ECO:0000256" key="4">
    <source>
        <dbReference type="ARBA" id="ARBA00023251"/>
    </source>
</evidence>
<keyword evidence="6" id="KW-0732">Signal</keyword>
<dbReference type="EMBL" id="VFOZ01000001">
    <property type="protein sequence ID" value="TQL98287.1"/>
    <property type="molecule type" value="Genomic_DNA"/>
</dbReference>
<dbReference type="GO" id="GO:0046677">
    <property type="term" value="P:response to antibiotic"/>
    <property type="evidence" value="ECO:0007669"/>
    <property type="project" value="UniProtKB-UniRule"/>
</dbReference>
<feature type="chain" id="PRO_5022123533" description="Beta-lactamase" evidence="6">
    <location>
        <begin position="34"/>
        <end position="309"/>
    </location>
</feature>
<organism evidence="8 9">
    <name type="scientific">Actinoallomurus bryophytorum</name>
    <dbReference type="NCBI Taxonomy" id="1490222"/>
    <lineage>
        <taxon>Bacteria</taxon>
        <taxon>Bacillati</taxon>
        <taxon>Actinomycetota</taxon>
        <taxon>Actinomycetes</taxon>
        <taxon>Streptosporangiales</taxon>
        <taxon>Thermomonosporaceae</taxon>
        <taxon>Actinoallomurus</taxon>
    </lineage>
</organism>
<evidence type="ECO:0000256" key="6">
    <source>
        <dbReference type="SAM" id="SignalP"/>
    </source>
</evidence>
<keyword evidence="3 5" id="KW-0378">Hydrolase</keyword>
<dbReference type="GO" id="GO:0008800">
    <property type="term" value="F:beta-lactamase activity"/>
    <property type="evidence" value="ECO:0007669"/>
    <property type="project" value="UniProtKB-UniRule"/>
</dbReference>
<feature type="domain" description="Beta-lactamase class A catalytic" evidence="7">
    <location>
        <begin position="60"/>
        <end position="273"/>
    </location>
</feature>
<name>A0A543CMX2_9ACTN</name>
<dbReference type="InterPro" id="IPR023650">
    <property type="entry name" value="Beta-lactam_class-A_AS"/>
</dbReference>
<comment type="caution">
    <text evidence="8">The sequence shown here is derived from an EMBL/GenBank/DDBJ whole genome shotgun (WGS) entry which is preliminary data.</text>
</comment>
<dbReference type="PANTHER" id="PTHR35333">
    <property type="entry name" value="BETA-LACTAMASE"/>
    <property type="match status" value="1"/>
</dbReference>
<dbReference type="InterPro" id="IPR012338">
    <property type="entry name" value="Beta-lactam/transpept-like"/>
</dbReference>
<dbReference type="GO" id="GO:0030655">
    <property type="term" value="P:beta-lactam antibiotic catabolic process"/>
    <property type="evidence" value="ECO:0007669"/>
    <property type="project" value="InterPro"/>
</dbReference>
<evidence type="ECO:0000256" key="1">
    <source>
        <dbReference type="ARBA" id="ARBA00009009"/>
    </source>
</evidence>
<dbReference type="Pfam" id="PF13354">
    <property type="entry name" value="Beta-lactamase2"/>
    <property type="match status" value="1"/>
</dbReference>